<evidence type="ECO:0000259" key="1">
    <source>
        <dbReference type="PROSITE" id="PS50851"/>
    </source>
</evidence>
<dbReference type="EMBL" id="MDTU01000001">
    <property type="protein sequence ID" value="ODN43225.1"/>
    <property type="molecule type" value="Genomic_DNA"/>
</dbReference>
<dbReference type="Pfam" id="PF01584">
    <property type="entry name" value="CheW"/>
    <property type="match status" value="1"/>
</dbReference>
<comment type="caution">
    <text evidence="2">The sequence shown here is derived from an EMBL/GenBank/DDBJ whole genome shotgun (WGS) entry which is preliminary data.</text>
</comment>
<dbReference type="Gene3D" id="2.30.30.40">
    <property type="entry name" value="SH3 Domains"/>
    <property type="match status" value="1"/>
</dbReference>
<dbReference type="RefSeq" id="WP_069313023.1">
    <property type="nucleotide sequence ID" value="NZ_MDTU01000001.1"/>
</dbReference>
<accession>A0ABX3A706</accession>
<evidence type="ECO:0000313" key="2">
    <source>
        <dbReference type="EMBL" id="ODN43225.1"/>
    </source>
</evidence>
<reference evidence="2 3" key="1">
    <citation type="submission" date="2016-08" db="EMBL/GenBank/DDBJ databases">
        <title>Draft genome sequence of Candidatus Piscirickettsia litoralis, from seawater.</title>
        <authorList>
            <person name="Wan X."/>
            <person name="Lee A.J."/>
            <person name="Hou S."/>
            <person name="Donachie S.P."/>
        </authorList>
    </citation>
    <scope>NUCLEOTIDE SEQUENCE [LARGE SCALE GENOMIC DNA]</scope>
    <source>
        <strain evidence="2 3">Y2</strain>
    </source>
</reference>
<evidence type="ECO:0000313" key="3">
    <source>
        <dbReference type="Proteomes" id="UP000094329"/>
    </source>
</evidence>
<dbReference type="InterPro" id="IPR002545">
    <property type="entry name" value="CheW-lke_dom"/>
</dbReference>
<gene>
    <name evidence="2" type="ORF">BGC07_10230</name>
</gene>
<dbReference type="SUPFAM" id="SSF50341">
    <property type="entry name" value="CheW-like"/>
    <property type="match status" value="1"/>
</dbReference>
<proteinExistence type="predicted"/>
<dbReference type="Gene3D" id="2.40.50.180">
    <property type="entry name" value="CheA-289, Domain 4"/>
    <property type="match status" value="1"/>
</dbReference>
<dbReference type="SMART" id="SM00260">
    <property type="entry name" value="CheW"/>
    <property type="match status" value="1"/>
</dbReference>
<keyword evidence="3" id="KW-1185">Reference proteome</keyword>
<dbReference type="InterPro" id="IPR036061">
    <property type="entry name" value="CheW-like_dom_sf"/>
</dbReference>
<organism evidence="2 3">
    <name type="scientific">Piscirickettsia litoralis</name>
    <dbReference type="NCBI Taxonomy" id="1891921"/>
    <lineage>
        <taxon>Bacteria</taxon>
        <taxon>Pseudomonadati</taxon>
        <taxon>Pseudomonadota</taxon>
        <taxon>Gammaproteobacteria</taxon>
        <taxon>Thiotrichales</taxon>
        <taxon>Piscirickettsiaceae</taxon>
        <taxon>Piscirickettsia</taxon>
    </lineage>
</organism>
<feature type="domain" description="CheW-like" evidence="1">
    <location>
        <begin position="19"/>
        <end position="158"/>
    </location>
</feature>
<dbReference type="Proteomes" id="UP000094329">
    <property type="component" value="Unassembled WGS sequence"/>
</dbReference>
<protein>
    <recommendedName>
        <fullName evidence="1">CheW-like domain-containing protein</fullName>
    </recommendedName>
</protein>
<sequence length="164" mass="18109">MAEASLTPSNTTPTRSGKQIELLIFTLKSSQDYAVDIFKTREIITLEKLNRFPGMHASVIGVTTIRNQTLPVIDLEHMLSGKPIQDTTNATLIVTELDGTNQALLVHQVKHIACITSAEVNSAQESLGKNHYITATAQIDNRLTQLIDLEKILNTIKPHSQSHQ</sequence>
<dbReference type="PANTHER" id="PTHR47233">
    <property type="entry name" value="CHEMOTAXIS PROTEIN CHEV"/>
    <property type="match status" value="1"/>
</dbReference>
<dbReference type="PANTHER" id="PTHR47233:SF4">
    <property type="entry name" value="CHEMOTAXIS SIGNAL TRANSDUCTION PROTEIN"/>
    <property type="match status" value="1"/>
</dbReference>
<dbReference type="PROSITE" id="PS50851">
    <property type="entry name" value="CHEW"/>
    <property type="match status" value="1"/>
</dbReference>
<name>A0ABX3A706_9GAMM</name>